<name>A0A2H0R3U0_9BACT</name>
<evidence type="ECO:0000313" key="3">
    <source>
        <dbReference type="Proteomes" id="UP000230232"/>
    </source>
</evidence>
<evidence type="ECO:0000256" key="1">
    <source>
        <dbReference type="SAM" id="Coils"/>
    </source>
</evidence>
<dbReference type="Proteomes" id="UP000230232">
    <property type="component" value="Unassembled WGS sequence"/>
</dbReference>
<evidence type="ECO:0008006" key="4">
    <source>
        <dbReference type="Google" id="ProtNLM"/>
    </source>
</evidence>
<reference evidence="2 3" key="1">
    <citation type="submission" date="2017-09" db="EMBL/GenBank/DDBJ databases">
        <title>Depth-based differentiation of microbial function through sediment-hosted aquifers and enrichment of novel symbionts in the deep terrestrial subsurface.</title>
        <authorList>
            <person name="Probst A.J."/>
            <person name="Ladd B."/>
            <person name="Jarett J.K."/>
            <person name="Geller-Mcgrath D.E."/>
            <person name="Sieber C.M."/>
            <person name="Emerson J.B."/>
            <person name="Anantharaman K."/>
            <person name="Thomas B.C."/>
            <person name="Malmstrom R."/>
            <person name="Stieglmeier M."/>
            <person name="Klingl A."/>
            <person name="Woyke T."/>
            <person name="Ryan C.M."/>
            <person name="Banfield J.F."/>
        </authorList>
    </citation>
    <scope>NUCLEOTIDE SEQUENCE [LARGE SCALE GENOMIC DNA]</scope>
    <source>
        <strain evidence="2">CG10_big_fil_rev_8_21_14_0_10_46_23</strain>
    </source>
</reference>
<dbReference type="AlphaFoldDB" id="A0A2H0R3U0"/>
<sequence length="119" mass="14136">MKFFQSPIFTVLILGVIIALGASSVRLWPRRVTVNNEISNLENRITEAENSRNQLAKLIDYFHSDAFLEQEARLRLNYKKPGEKVAFVYRDDEVEPRSSVIEDTRNLPNLEQWWRWLWQ</sequence>
<keyword evidence="1" id="KW-0175">Coiled coil</keyword>
<feature type="coiled-coil region" evidence="1">
    <location>
        <begin position="31"/>
        <end position="58"/>
    </location>
</feature>
<proteinExistence type="predicted"/>
<accession>A0A2H0R3U0</accession>
<protein>
    <recommendedName>
        <fullName evidence="4">Septum formation initiator</fullName>
    </recommendedName>
</protein>
<comment type="caution">
    <text evidence="2">The sequence shown here is derived from an EMBL/GenBank/DDBJ whole genome shotgun (WGS) entry which is preliminary data.</text>
</comment>
<dbReference type="InterPro" id="IPR007060">
    <property type="entry name" value="FtsL/DivIC"/>
</dbReference>
<gene>
    <name evidence="2" type="ORF">COV31_02090</name>
</gene>
<organism evidence="2 3">
    <name type="scientific">Candidatus Yanofskybacteria bacterium CG10_big_fil_rev_8_21_14_0_10_46_23</name>
    <dbReference type="NCBI Taxonomy" id="1975098"/>
    <lineage>
        <taxon>Bacteria</taxon>
        <taxon>Candidatus Yanofskyibacteriota</taxon>
    </lineage>
</organism>
<evidence type="ECO:0000313" key="2">
    <source>
        <dbReference type="EMBL" id="PIR41177.1"/>
    </source>
</evidence>
<dbReference type="Pfam" id="PF04977">
    <property type="entry name" value="DivIC"/>
    <property type="match status" value="1"/>
</dbReference>
<dbReference type="EMBL" id="PCXO01000010">
    <property type="protein sequence ID" value="PIR41177.1"/>
    <property type="molecule type" value="Genomic_DNA"/>
</dbReference>